<gene>
    <name evidence="2" type="ORF">MOP44_16200</name>
</gene>
<reference evidence="2" key="1">
    <citation type="submission" date="2021-04" db="EMBL/GenBank/DDBJ databases">
        <title>Phylogenetic analysis of Acidobacteriaceae.</title>
        <authorList>
            <person name="Qiu L."/>
            <person name="Zhang Q."/>
        </authorList>
    </citation>
    <scope>NUCLEOTIDE SEQUENCE</scope>
    <source>
        <strain evidence="2">DSM 25168</strain>
    </source>
</reference>
<feature type="signal peptide" evidence="1">
    <location>
        <begin position="1"/>
        <end position="27"/>
    </location>
</feature>
<proteinExistence type="predicted"/>
<accession>A0A9J7BH53</accession>
<organism evidence="2 3">
    <name type="scientific">Occallatibacter riparius</name>
    <dbReference type="NCBI Taxonomy" id="1002689"/>
    <lineage>
        <taxon>Bacteria</taxon>
        <taxon>Pseudomonadati</taxon>
        <taxon>Acidobacteriota</taxon>
        <taxon>Terriglobia</taxon>
        <taxon>Terriglobales</taxon>
        <taxon>Acidobacteriaceae</taxon>
        <taxon>Occallatibacter</taxon>
    </lineage>
</organism>
<dbReference type="EMBL" id="CP093313">
    <property type="protein sequence ID" value="UWZ82112.1"/>
    <property type="molecule type" value="Genomic_DNA"/>
</dbReference>
<sequence length="128" mass="15024">MKKLGKWMLGAAMVAGTMGLGTTAAHAQVGFGVYVGGPTAYVPPCPGPGYEWTAGYYSGGYWVPGQWVYAGARYYDRDDYRRGGYYYRHDRDWDRHRDWDRDRDRHRDWDHDRGEHRGWDRDGDHFRR</sequence>
<keyword evidence="3" id="KW-1185">Reference proteome</keyword>
<evidence type="ECO:0000313" key="2">
    <source>
        <dbReference type="EMBL" id="UWZ82112.1"/>
    </source>
</evidence>
<keyword evidence="1" id="KW-0732">Signal</keyword>
<evidence type="ECO:0000256" key="1">
    <source>
        <dbReference type="SAM" id="SignalP"/>
    </source>
</evidence>
<dbReference type="RefSeq" id="WP_260791208.1">
    <property type="nucleotide sequence ID" value="NZ_CP093313.1"/>
</dbReference>
<evidence type="ECO:0000313" key="3">
    <source>
        <dbReference type="Proteomes" id="UP001059380"/>
    </source>
</evidence>
<feature type="chain" id="PRO_5039890220" evidence="1">
    <location>
        <begin position="28"/>
        <end position="128"/>
    </location>
</feature>
<dbReference type="KEGG" id="orp:MOP44_16200"/>
<protein>
    <submittedName>
        <fullName evidence="2">Uncharacterized protein</fullName>
    </submittedName>
</protein>
<dbReference type="AlphaFoldDB" id="A0A9J7BH53"/>
<dbReference type="Proteomes" id="UP001059380">
    <property type="component" value="Chromosome"/>
</dbReference>
<name>A0A9J7BH53_9BACT</name>